<keyword evidence="4 7" id="KW-1133">Transmembrane helix</keyword>
<evidence type="ECO:0000256" key="3">
    <source>
        <dbReference type="ARBA" id="ARBA00022692"/>
    </source>
</evidence>
<evidence type="ECO:0000256" key="7">
    <source>
        <dbReference type="SAM" id="Phobius"/>
    </source>
</evidence>
<evidence type="ECO:0000259" key="8">
    <source>
        <dbReference type="Pfam" id="PF01490"/>
    </source>
</evidence>
<feature type="region of interest" description="Disordered" evidence="6">
    <location>
        <begin position="177"/>
        <end position="257"/>
    </location>
</feature>
<comment type="subcellular location">
    <subcellularLocation>
        <location evidence="1">Membrane</location>
        <topology evidence="1">Multi-pass membrane protein</topology>
    </subcellularLocation>
</comment>
<feature type="compositionally biased region" description="Polar residues" evidence="6">
    <location>
        <begin position="98"/>
        <end position="120"/>
    </location>
</feature>
<feature type="compositionally biased region" description="Basic and acidic residues" evidence="6">
    <location>
        <begin position="1"/>
        <end position="13"/>
    </location>
</feature>
<comment type="caution">
    <text evidence="9">The sequence shown here is derived from an EMBL/GenBank/DDBJ whole genome shotgun (WGS) entry which is preliminary data.</text>
</comment>
<evidence type="ECO:0000313" key="9">
    <source>
        <dbReference type="EMBL" id="CAH7673631.1"/>
    </source>
</evidence>
<feature type="transmembrane region" description="Helical" evidence="7">
    <location>
        <begin position="832"/>
        <end position="850"/>
    </location>
</feature>
<comment type="similarity">
    <text evidence="2">Belongs to the amino acid/polyamine transporter 2 family.</text>
</comment>
<evidence type="ECO:0000256" key="1">
    <source>
        <dbReference type="ARBA" id="ARBA00004141"/>
    </source>
</evidence>
<evidence type="ECO:0000256" key="6">
    <source>
        <dbReference type="SAM" id="MobiDB-lite"/>
    </source>
</evidence>
<organism evidence="9 10">
    <name type="scientific">Phakopsora pachyrhizi</name>
    <name type="common">Asian soybean rust disease fungus</name>
    <dbReference type="NCBI Taxonomy" id="170000"/>
    <lineage>
        <taxon>Eukaryota</taxon>
        <taxon>Fungi</taxon>
        <taxon>Dikarya</taxon>
        <taxon>Basidiomycota</taxon>
        <taxon>Pucciniomycotina</taxon>
        <taxon>Pucciniomycetes</taxon>
        <taxon>Pucciniales</taxon>
        <taxon>Phakopsoraceae</taxon>
        <taxon>Phakopsora</taxon>
    </lineage>
</organism>
<keyword evidence="5 7" id="KW-0472">Membrane</keyword>
<evidence type="ECO:0000256" key="2">
    <source>
        <dbReference type="ARBA" id="ARBA00008066"/>
    </source>
</evidence>
<proteinExistence type="inferred from homology"/>
<feature type="region of interest" description="Disordered" evidence="6">
    <location>
        <begin position="1"/>
        <end position="154"/>
    </location>
</feature>
<dbReference type="InterPro" id="IPR013057">
    <property type="entry name" value="AA_transpt_TM"/>
</dbReference>
<feature type="compositionally biased region" description="Low complexity" evidence="6">
    <location>
        <begin position="78"/>
        <end position="97"/>
    </location>
</feature>
<reference evidence="9" key="1">
    <citation type="submission" date="2022-06" db="EMBL/GenBank/DDBJ databases">
        <authorList>
            <consortium name="SYNGENTA / RWTH Aachen University"/>
        </authorList>
    </citation>
    <scope>NUCLEOTIDE SEQUENCE</scope>
</reference>
<dbReference type="GO" id="GO:0005774">
    <property type="term" value="C:vacuolar membrane"/>
    <property type="evidence" value="ECO:0007669"/>
    <property type="project" value="TreeGrafter"/>
</dbReference>
<feature type="transmembrane region" description="Helical" evidence="7">
    <location>
        <begin position="612"/>
        <end position="633"/>
    </location>
</feature>
<evidence type="ECO:0000313" key="10">
    <source>
        <dbReference type="Proteomes" id="UP001153365"/>
    </source>
</evidence>
<feature type="compositionally biased region" description="Polar residues" evidence="6">
    <location>
        <begin position="14"/>
        <end position="23"/>
    </location>
</feature>
<feature type="transmembrane region" description="Helical" evidence="7">
    <location>
        <begin position="799"/>
        <end position="820"/>
    </location>
</feature>
<feature type="transmembrane region" description="Helical" evidence="7">
    <location>
        <begin position="586"/>
        <end position="605"/>
    </location>
</feature>
<feature type="transmembrane region" description="Helical" evidence="7">
    <location>
        <begin position="501"/>
        <end position="522"/>
    </location>
</feature>
<evidence type="ECO:0000256" key="5">
    <source>
        <dbReference type="ARBA" id="ARBA00023136"/>
    </source>
</evidence>
<dbReference type="AlphaFoldDB" id="A0AAV0AWM2"/>
<feature type="transmembrane region" description="Helical" evidence="7">
    <location>
        <begin position="730"/>
        <end position="755"/>
    </location>
</feature>
<keyword evidence="10" id="KW-1185">Reference proteome</keyword>
<protein>
    <submittedName>
        <fullName evidence="9">Transmembrane amino acid transporter protein-domain-containing protein</fullName>
    </submittedName>
</protein>
<dbReference type="Proteomes" id="UP001153365">
    <property type="component" value="Unassembled WGS sequence"/>
</dbReference>
<dbReference type="PANTHER" id="PTHR22950">
    <property type="entry name" value="AMINO ACID TRANSPORTER"/>
    <property type="match status" value="1"/>
</dbReference>
<sequence>MSSSEPGDRRGDDGQQSSESADQLANPHSRHQQQQQRSSNLTGQLAERRVTHRPNGSSPVVPPNHLPPPRSSTGCNITNLLEENSSLTSSSSPLSRSIVQTPSNRFLSAEVNNPRSSPSMPITDRSDSPGKTNNNSSVGSRGFLPSSSFKSSTPRLSALSGLADELTEGQKVRIVRRHLMSKGEQRAARRKRKASAAEFALSNDSRRFDLSGEDDFEDGTETGNEDADEWENPGSSDNPTHYEDSGPQEEYPTPFHLPGGDINHALYKWASKRPTSNLANVDQSRGDSSLALSRTRSLSMSVASLRGSEIGGITSNLEGMAEITNDLGTGLTHRDIMEPGGFRRAFLYQKRAAIGKPYDPEAGKNLTRSFVDFLSLYGHFGGEDLEEIDEREEEAYKALRSKRALENGQSYSDDGNESDDERVRTGVNERSSLLNKSTNLRSINWNRRTTSAKVKSLRSKYPGFRDGNNGNASVSQAVFMTLKSLVGTGILLLAKAFANGGILFSILMLIIVSIMSLYSYVLLVQTRLHIAGGFGEMGGILYGPWFRNTILFSLVISQLGFVAAYTIFIAQSLQAFILAVSQCKHLVPIFVLIFAQVLVYLPLAMIRNIQKLSWTALVADAFILIGLLYVFGYEFSSIATKGAAQIKLFNPESFPLMIGTAVFTFEGIGLVIPITESMKEPQKFPRVLVGVMVGLTFLFAGAGAAGYVAYGANAQPVVLLNLPQSDKSVNAVQFLYSMAIMLSTPLQLFPAVRIMENGLFSESGKYSDRVKWKKNFFRIGTVLFCALTAWAGANDFDKFVSLIGSVACVPLCFCYPAMLHYKAIAKTFRQKAIDLGLAAFGAVAAVYTTYQTVVSLILKGNEANESPLLGNC</sequence>
<feature type="compositionally biased region" description="Polar residues" evidence="6">
    <location>
        <begin position="129"/>
        <end position="154"/>
    </location>
</feature>
<evidence type="ECO:0000256" key="4">
    <source>
        <dbReference type="ARBA" id="ARBA00022989"/>
    </source>
</evidence>
<dbReference type="PANTHER" id="PTHR22950:SF666">
    <property type="entry name" value="VACUOLAR AMINO ACID TRANSPORTER 4"/>
    <property type="match status" value="1"/>
</dbReference>
<dbReference type="Pfam" id="PF01490">
    <property type="entry name" value="Aa_trans"/>
    <property type="match status" value="1"/>
</dbReference>
<dbReference type="EMBL" id="CALTRL010001764">
    <property type="protein sequence ID" value="CAH7673631.1"/>
    <property type="molecule type" value="Genomic_DNA"/>
</dbReference>
<feature type="transmembrane region" description="Helical" evidence="7">
    <location>
        <begin position="559"/>
        <end position="580"/>
    </location>
</feature>
<accession>A0AAV0AWM2</accession>
<feature type="transmembrane region" description="Helical" evidence="7">
    <location>
        <begin position="653"/>
        <end position="675"/>
    </location>
</feature>
<feature type="transmembrane region" description="Helical" evidence="7">
    <location>
        <begin position="687"/>
        <end position="710"/>
    </location>
</feature>
<dbReference type="GO" id="GO:0015179">
    <property type="term" value="F:L-amino acid transmembrane transporter activity"/>
    <property type="evidence" value="ECO:0007669"/>
    <property type="project" value="TreeGrafter"/>
</dbReference>
<gene>
    <name evidence="9" type="ORF">PPACK8108_LOCUS8513</name>
</gene>
<name>A0AAV0AWM2_PHAPC</name>
<keyword evidence="3 7" id="KW-0812">Transmembrane</keyword>
<feature type="domain" description="Amino acid transporter transmembrane" evidence="8">
    <location>
        <begin position="471"/>
        <end position="853"/>
    </location>
</feature>
<feature type="compositionally biased region" description="Acidic residues" evidence="6">
    <location>
        <begin position="211"/>
        <end position="231"/>
    </location>
</feature>
<feature type="compositionally biased region" description="Pro residues" evidence="6">
    <location>
        <begin position="60"/>
        <end position="70"/>
    </location>
</feature>
<feature type="transmembrane region" description="Helical" evidence="7">
    <location>
        <begin position="776"/>
        <end position="793"/>
    </location>
</feature>